<keyword evidence="1" id="KW-0812">Transmembrane</keyword>
<keyword evidence="1" id="KW-1133">Transmembrane helix</keyword>
<proteinExistence type="predicted"/>
<accession>A0AAV4RYP1</accession>
<gene>
    <name evidence="2" type="ORF">CDAR_201331</name>
</gene>
<dbReference type="Proteomes" id="UP001054837">
    <property type="component" value="Unassembled WGS sequence"/>
</dbReference>
<evidence type="ECO:0000313" key="2">
    <source>
        <dbReference type="EMBL" id="GIY27013.1"/>
    </source>
</evidence>
<organism evidence="2 3">
    <name type="scientific">Caerostris darwini</name>
    <dbReference type="NCBI Taxonomy" id="1538125"/>
    <lineage>
        <taxon>Eukaryota</taxon>
        <taxon>Metazoa</taxon>
        <taxon>Ecdysozoa</taxon>
        <taxon>Arthropoda</taxon>
        <taxon>Chelicerata</taxon>
        <taxon>Arachnida</taxon>
        <taxon>Araneae</taxon>
        <taxon>Araneomorphae</taxon>
        <taxon>Entelegynae</taxon>
        <taxon>Araneoidea</taxon>
        <taxon>Araneidae</taxon>
        <taxon>Caerostris</taxon>
    </lineage>
</organism>
<sequence length="117" mass="12866">MKPSITSSSASVTRNPLLLMLLLLVLLLLMLLWFLVLFLKPARNPRSLSLGRSTPRFTPLIFLAHTPNPLPLRAVFGAATHRSHTTSDLPQGPRGALGGPLLPLAQSSALTHWRKRF</sequence>
<feature type="transmembrane region" description="Helical" evidence="1">
    <location>
        <begin position="17"/>
        <end position="39"/>
    </location>
</feature>
<dbReference type="AlphaFoldDB" id="A0AAV4RYP1"/>
<keyword evidence="3" id="KW-1185">Reference proteome</keyword>
<dbReference type="EMBL" id="BPLQ01007011">
    <property type="protein sequence ID" value="GIY27013.1"/>
    <property type="molecule type" value="Genomic_DNA"/>
</dbReference>
<name>A0AAV4RYP1_9ARAC</name>
<reference evidence="2 3" key="1">
    <citation type="submission" date="2021-06" db="EMBL/GenBank/DDBJ databases">
        <title>Caerostris darwini draft genome.</title>
        <authorList>
            <person name="Kono N."/>
            <person name="Arakawa K."/>
        </authorList>
    </citation>
    <scope>NUCLEOTIDE SEQUENCE [LARGE SCALE GENOMIC DNA]</scope>
</reference>
<evidence type="ECO:0000256" key="1">
    <source>
        <dbReference type="SAM" id="Phobius"/>
    </source>
</evidence>
<keyword evidence="1" id="KW-0472">Membrane</keyword>
<comment type="caution">
    <text evidence="2">The sequence shown here is derived from an EMBL/GenBank/DDBJ whole genome shotgun (WGS) entry which is preliminary data.</text>
</comment>
<protein>
    <submittedName>
        <fullName evidence="2">Uncharacterized protein</fullName>
    </submittedName>
</protein>
<evidence type="ECO:0000313" key="3">
    <source>
        <dbReference type="Proteomes" id="UP001054837"/>
    </source>
</evidence>